<dbReference type="InterPro" id="IPR001584">
    <property type="entry name" value="Integrase_cat-core"/>
</dbReference>
<name>A0A653B029_ECTOL</name>
<dbReference type="SUPFAM" id="SSF53098">
    <property type="entry name" value="Ribonuclease H-like"/>
    <property type="match status" value="1"/>
</dbReference>
<dbReference type="PANTHER" id="PTHR46889:SF4">
    <property type="entry name" value="TRANSPOSASE INSO FOR INSERTION SEQUENCE ELEMENT IS911B-RELATED"/>
    <property type="match status" value="1"/>
</dbReference>
<dbReference type="Pfam" id="PF00665">
    <property type="entry name" value="rve"/>
    <property type="match status" value="1"/>
</dbReference>
<dbReference type="PROSITE" id="PS50994">
    <property type="entry name" value="INTEGRASE"/>
    <property type="match status" value="1"/>
</dbReference>
<evidence type="ECO:0000313" key="1">
    <source>
        <dbReference type="EMBL" id="VDN61999.1"/>
    </source>
</evidence>
<dbReference type="PANTHER" id="PTHR46889">
    <property type="entry name" value="TRANSPOSASE INSF FOR INSERTION SEQUENCE IS3B-RELATED"/>
    <property type="match status" value="1"/>
</dbReference>
<proteinExistence type="predicted"/>
<dbReference type="InterPro" id="IPR048020">
    <property type="entry name" value="Transpos_IS3"/>
</dbReference>
<dbReference type="Pfam" id="PF13276">
    <property type="entry name" value="HTH_21"/>
    <property type="match status" value="1"/>
</dbReference>
<dbReference type="GO" id="GO:0015074">
    <property type="term" value="P:DNA integration"/>
    <property type="evidence" value="ECO:0007669"/>
    <property type="project" value="InterPro"/>
</dbReference>
<dbReference type="InterPro" id="IPR050900">
    <property type="entry name" value="Transposase_IS3/IS150/IS904"/>
</dbReference>
<dbReference type="AlphaFoldDB" id="A0A653B029"/>
<dbReference type="EMBL" id="LR130779">
    <property type="protein sequence ID" value="VDN61999.1"/>
    <property type="molecule type" value="Genomic_DNA"/>
</dbReference>
<sequence length="306" mass="35038">MKFRAIEALAGRYPVAPMCRLLRVSRSGFYAWQQRPPSAREMANRRLSKEIRTIHHEVNGIYGHRRIKAELAAMGHACGRHRVARLMREAGLRVRSRKRWRLVSISRHALPIAPNHVDRQFASDRANRHWVSDMTYVRTPQGWLYLAVVLDLYSRAVVGWAMHHRMQQALVHAALEMAVARRQPKEEVLLHSDRGSQYCAYDYQALLRHHRIMAQPFTSGELLGQRRDGELFPFAEGRAGVPDALRQLPGGKNRPVRLHPLFTITADATRRWAISVRWNLSGKMRAVALNYLSTSSGADQIILALP</sequence>
<dbReference type="OrthoDB" id="9810995at2"/>
<reference evidence="1" key="1">
    <citation type="submission" date="2018-11" db="EMBL/GenBank/DDBJ databases">
        <authorList>
            <consortium name="Genoscope - CEA"/>
            <person name="William W."/>
        </authorList>
    </citation>
    <scope>NUCLEOTIDE SEQUENCE [LARGE SCALE GENOMIC DNA]</scope>
    <source>
        <strain evidence="1">T9AD</strain>
    </source>
</reference>
<dbReference type="Gene3D" id="3.30.420.10">
    <property type="entry name" value="Ribonuclease H-like superfamily/Ribonuclease H"/>
    <property type="match status" value="1"/>
</dbReference>
<organism evidence="1">
    <name type="scientific">Ectopseudomonas oleovorans</name>
    <name type="common">Pseudomonas oleovorans</name>
    <dbReference type="NCBI Taxonomy" id="301"/>
    <lineage>
        <taxon>Bacteria</taxon>
        <taxon>Pseudomonadati</taxon>
        <taxon>Pseudomonadota</taxon>
        <taxon>Gammaproteobacteria</taxon>
        <taxon>Pseudomonadales</taxon>
        <taxon>Pseudomonadaceae</taxon>
        <taxon>Ectopseudomonas</taxon>
    </lineage>
</organism>
<accession>A0A653B029</accession>
<dbReference type="GO" id="GO:0003676">
    <property type="term" value="F:nucleic acid binding"/>
    <property type="evidence" value="ECO:0007669"/>
    <property type="project" value="InterPro"/>
</dbReference>
<dbReference type="InterPro" id="IPR012337">
    <property type="entry name" value="RNaseH-like_sf"/>
</dbReference>
<dbReference type="InterPro" id="IPR025948">
    <property type="entry name" value="HTH-like_dom"/>
</dbReference>
<gene>
    <name evidence="1" type="ORF">POT9AD_1008</name>
</gene>
<dbReference type="NCBIfam" id="NF033516">
    <property type="entry name" value="transpos_IS3"/>
    <property type="match status" value="1"/>
</dbReference>
<protein>
    <submittedName>
        <fullName evidence="1">Uncharacterized protein</fullName>
    </submittedName>
</protein>
<dbReference type="InterPro" id="IPR036397">
    <property type="entry name" value="RNaseH_sf"/>
</dbReference>